<evidence type="ECO:0000256" key="5">
    <source>
        <dbReference type="ARBA" id="ARBA00022771"/>
    </source>
</evidence>
<dbReference type="SUPFAM" id="SSF57850">
    <property type="entry name" value="RING/U-box"/>
    <property type="match status" value="1"/>
</dbReference>
<dbReference type="InterPro" id="IPR018957">
    <property type="entry name" value="Znf_C3HC4_RING-type"/>
</dbReference>
<dbReference type="InterPro" id="IPR008974">
    <property type="entry name" value="TRAF-like"/>
</dbReference>
<evidence type="ECO:0000256" key="6">
    <source>
        <dbReference type="ARBA" id="ARBA00022833"/>
    </source>
</evidence>
<dbReference type="PANTHER" id="PTHR10131">
    <property type="entry name" value="TNF RECEPTOR ASSOCIATED FACTOR"/>
    <property type="match status" value="1"/>
</dbReference>
<dbReference type="VEuPathDB" id="TriTrypDB:LmjF.07.0370"/>
<dbReference type="HOGENOM" id="CLU_316308_0_0_1"/>
<evidence type="ECO:0000259" key="9">
    <source>
        <dbReference type="PROSITE" id="PS50089"/>
    </source>
</evidence>
<feature type="compositionally biased region" description="Low complexity" evidence="8">
    <location>
        <begin position="69"/>
        <end position="81"/>
    </location>
</feature>
<dbReference type="Gene3D" id="3.30.40.10">
    <property type="entry name" value="Zinc/RING finger domain, C3HC4 (zinc finger)"/>
    <property type="match status" value="2"/>
</dbReference>
<organism evidence="12 13">
    <name type="scientific">Leishmania major</name>
    <dbReference type="NCBI Taxonomy" id="5664"/>
    <lineage>
        <taxon>Eukaryota</taxon>
        <taxon>Discoba</taxon>
        <taxon>Euglenozoa</taxon>
        <taxon>Kinetoplastea</taxon>
        <taxon>Metakinetoplastina</taxon>
        <taxon>Trypanosomatida</taxon>
        <taxon>Trypanosomatidae</taxon>
        <taxon>Leishmaniinae</taxon>
        <taxon>Leishmania</taxon>
    </lineage>
</organism>
<feature type="compositionally biased region" description="Polar residues" evidence="8">
    <location>
        <begin position="104"/>
        <end position="114"/>
    </location>
</feature>
<keyword evidence="3 7" id="KW-0479">Metal-binding</keyword>
<dbReference type="Proteomes" id="UP000000542">
    <property type="component" value="Chromosome 7"/>
</dbReference>
<dbReference type="SMART" id="SM00184">
    <property type="entry name" value="RING"/>
    <property type="match status" value="1"/>
</dbReference>
<feature type="compositionally biased region" description="Basic residues" evidence="8">
    <location>
        <begin position="46"/>
        <end position="61"/>
    </location>
</feature>
<reference evidence="12 13" key="3">
    <citation type="journal article" date="2011" name="Genome Res.">
        <title>Chromosome and gene copy number variation allow major structural change between species and strains of Leishmania.</title>
        <authorList>
            <person name="Rogers M.B."/>
            <person name="Hilley J.D."/>
            <person name="Dickens N.J."/>
            <person name="Wilkes J."/>
            <person name="Bates P.A."/>
            <person name="Depledge D.P."/>
            <person name="Harris D."/>
            <person name="Her Y."/>
            <person name="Herzyk P."/>
            <person name="Imamura H."/>
            <person name="Otto T.D."/>
            <person name="Sanders M."/>
            <person name="Seeger K."/>
            <person name="Dujardin J.C."/>
            <person name="Berriman M."/>
            <person name="Smith D.F."/>
            <person name="Hertz-Fowler C."/>
            <person name="Mottram J.C."/>
        </authorList>
    </citation>
    <scope>NUCLEOTIDE SEQUENCE [LARGE SCALE GENOMIC DNA]</scope>
    <source>
        <strain evidence="13">MHOM/IL/81/Friedlin</strain>
    </source>
</reference>
<feature type="region of interest" description="Disordered" evidence="8">
    <location>
        <begin position="239"/>
        <end position="268"/>
    </location>
</feature>
<dbReference type="Pfam" id="PF00097">
    <property type="entry name" value="zf-C3HC4"/>
    <property type="match status" value="1"/>
</dbReference>
<dbReference type="InterPro" id="IPR001841">
    <property type="entry name" value="Znf_RING"/>
</dbReference>
<dbReference type="PANTHER" id="PTHR10131:SF94">
    <property type="entry name" value="TNF RECEPTOR-ASSOCIATED FACTOR 4"/>
    <property type="match status" value="1"/>
</dbReference>
<sequence>MRDSCRARTPSPSHLVPRDCEGASSNTCGSGGGDPTVRPNSTTARPRQRPRHHQQGPRRGCHFTDTPESSGKSSSSSRGSVGGCVVSTWMNAPPNVVGGVERMANNSHQSSPSSCAAAAVNRPPGTSTSPTTQHKQREAAARPTSRAAPTLLAAAVAFGPSACMVASGVAVSGTQRSDHNPTDTAARVAQMPVPGASSAAATPQHDCPLRDSSGYPRGSSPTSLRLHATASTAAGTATCGNLADAQRRRRLKPPPIMSDIASASGRRSCSCPSTRSATAIEATIASSPLATYTVVAASPRAAAAVTHPARTLRSAGSLSSPSNMLPQGPVSPPNPDFKPLGLWGTSPASAAASTSATTLELEASRATASGADVGSLLTHEMDGGVVIVDPHQAPDDLVCGVCMSVCRQPTAAACGHLFCRRCLQSWMQENRAATCPLDRTPIRVELLHTDARAQRQINALQCRCPASLSRASQWALRQLGSASHVLGDRTGEDEADKDDARGDGRAQLEHPRCTWAGCVSDAAAHLRQCPYIIIECPFAKHGCSAEMPRADMAGHVKNGVADHLLLVSQALDASTEQCRVLQGEVEVLRQRCPMRYPVALPDVPTGGPAGISEPAVSMYSLSLHGADVPTAALAPALVIAGGGSSRGATPIAITAFPEEVSPESGSPTRVVGPFGRGASAAVDYPFPVFSQSQPPYPHPHHGSSTIATQANVRRRAATDDMLLVAAHRVPSGHDATMPMPADTTALRTSSPLHFGAPPASVSVANTAAAAPTFALPAGAAALIPAQAASALPRAAPVVGSGHCVDRFVWVITDMASRQAPCYSRSFTSHGLPWYVGMDTTASWEQCGVYLFTEGHEHRVDFRVILYHEDPARDVVHVVRDWQEDYIGKGWGPLRFINRFTLEQDGFLVSGCLRVGIEVVSGPY</sequence>
<dbReference type="Gene3D" id="2.60.210.10">
    <property type="entry name" value="Apoptosis, Tumor Necrosis Factor Receptor Associated Protein 2, Chain A"/>
    <property type="match status" value="1"/>
</dbReference>
<proteinExistence type="predicted"/>
<dbReference type="VEuPathDB" id="TriTrypDB:LMJSD75_070010000"/>
<evidence type="ECO:0000256" key="4">
    <source>
        <dbReference type="ARBA" id="ARBA00022737"/>
    </source>
</evidence>
<comment type="subcellular location">
    <subcellularLocation>
        <location evidence="1">Cytoplasm</location>
    </subcellularLocation>
</comment>
<dbReference type="PROSITE" id="PS00518">
    <property type="entry name" value="ZF_RING_1"/>
    <property type="match status" value="1"/>
</dbReference>
<evidence type="ECO:0008006" key="14">
    <source>
        <dbReference type="Google" id="ProtNLM"/>
    </source>
</evidence>
<reference key="2">
    <citation type="submission" date="2005-06" db="EMBL/GenBank/DDBJ databases">
        <authorList>
            <person name="Peacock C.S"/>
            <person name="Murphy L."/>
            <person name="Ivens A.C"/>
            <person name="Berriman M."/>
            <person name="Blackwell J."/>
            <person name="Smith D."/>
            <person name="Collins M."/>
            <person name="Fosker N."/>
            <person name="Harris D."/>
            <person name="Oliver K."/>
            <person name="O'Neil S."/>
            <person name="Saunders D."/>
            <person name="Seeger K."/>
            <person name="Warren T."/>
            <person name="Rajandream M."/>
            <person name="and Barrell B.G."/>
        </authorList>
    </citation>
    <scope>NUCLEOTIDE SEQUENCE</scope>
    <source>
        <strain>Friedlin</strain>
    </source>
</reference>
<dbReference type="CDD" id="cd00121">
    <property type="entry name" value="MATH"/>
    <property type="match status" value="1"/>
</dbReference>
<feature type="compositionally biased region" description="Polar residues" evidence="8">
    <location>
        <begin position="124"/>
        <end position="133"/>
    </location>
</feature>
<evidence type="ECO:0000256" key="7">
    <source>
        <dbReference type="PROSITE-ProRule" id="PRU00207"/>
    </source>
</evidence>
<feature type="region of interest" description="Disordered" evidence="8">
    <location>
        <begin position="1"/>
        <end position="81"/>
    </location>
</feature>
<keyword evidence="5 7" id="KW-0863">Zinc-finger</keyword>
<evidence type="ECO:0000259" key="10">
    <source>
        <dbReference type="PROSITE" id="PS50144"/>
    </source>
</evidence>
<dbReference type="InterPro" id="IPR013083">
    <property type="entry name" value="Znf_RING/FYVE/PHD"/>
</dbReference>
<dbReference type="PROSITE" id="PS50144">
    <property type="entry name" value="MATH"/>
    <property type="match status" value="1"/>
</dbReference>
<dbReference type="EMBL" id="FR796403">
    <property type="protein sequence ID" value="CAJ06997.1"/>
    <property type="molecule type" value="Genomic_DNA"/>
</dbReference>
<evidence type="ECO:0000256" key="3">
    <source>
        <dbReference type="ARBA" id="ARBA00022723"/>
    </source>
</evidence>
<gene>
    <name evidence="12" type="ORF">LMJF_07_0370</name>
</gene>
<dbReference type="GO" id="GO:0008270">
    <property type="term" value="F:zinc ion binding"/>
    <property type="evidence" value="ECO:0007669"/>
    <property type="project" value="UniProtKB-KW"/>
</dbReference>
<feature type="domain" description="TRAF-type" evidence="11">
    <location>
        <begin position="524"/>
        <end position="558"/>
    </location>
</feature>
<evidence type="ECO:0000313" key="12">
    <source>
        <dbReference type="EMBL" id="CAJ06997.1"/>
    </source>
</evidence>
<protein>
    <recommendedName>
        <fullName evidence="14">RING-type domain-containing protein</fullName>
    </recommendedName>
</protein>
<evidence type="ECO:0000256" key="8">
    <source>
        <dbReference type="SAM" id="MobiDB-lite"/>
    </source>
</evidence>
<name>Q4QIQ6_LEIMA</name>
<dbReference type="InterPro" id="IPR017907">
    <property type="entry name" value="Znf_RING_CS"/>
</dbReference>
<dbReference type="OMA" id="RFVWVIT"/>
<dbReference type="eggNOG" id="KOG0297">
    <property type="taxonomic scope" value="Eukaryota"/>
</dbReference>
<dbReference type="InterPro" id="IPR001293">
    <property type="entry name" value="Znf_TRAF"/>
</dbReference>
<feature type="region of interest" description="Disordered" evidence="8">
    <location>
        <begin position="100"/>
        <end position="146"/>
    </location>
</feature>
<evidence type="ECO:0000256" key="2">
    <source>
        <dbReference type="ARBA" id="ARBA00022490"/>
    </source>
</evidence>
<reference evidence="12 13" key="1">
    <citation type="journal article" date="2005" name="Science">
        <title>The genome of the kinetoplastid parasite, Leishmania major.</title>
        <authorList>
            <person name="Ivens A.C."/>
            <person name="Peacock C.S."/>
            <person name="Worthey E.A."/>
            <person name="Murphy L."/>
            <person name="Aggarwal G."/>
            <person name="Berriman M."/>
            <person name="Sisk E."/>
            <person name="Rajandream M.A."/>
            <person name="Adlem E."/>
            <person name="Aert R."/>
            <person name="Anupama A."/>
            <person name="Apostolou Z."/>
            <person name="Attipoe P."/>
            <person name="Bason N."/>
            <person name="Bauser C."/>
            <person name="Beck A."/>
            <person name="Beverley S.M."/>
            <person name="Bianchettin G."/>
            <person name="Borzym K."/>
            <person name="Bothe G."/>
            <person name="Bruschi C.V."/>
            <person name="Collins M."/>
            <person name="Cadag E."/>
            <person name="Ciarloni L."/>
            <person name="Clayton C."/>
            <person name="Coulson R.M."/>
            <person name="Cronin A."/>
            <person name="Cruz A.K."/>
            <person name="Davies R.M."/>
            <person name="De Gaudenzi J."/>
            <person name="Dobson D.E."/>
            <person name="Duesterhoeft A."/>
            <person name="Fazelina G."/>
            <person name="Fosker N."/>
            <person name="Frasch A.C."/>
            <person name="Fraser A."/>
            <person name="Fuchs M."/>
            <person name="Gabel C."/>
            <person name="Goble A."/>
            <person name="Goffeau A."/>
            <person name="Harris D."/>
            <person name="Hertz-Fowler C."/>
            <person name="Hilbert H."/>
            <person name="Horn D."/>
            <person name="Huang Y."/>
            <person name="Klages S."/>
            <person name="Knights A."/>
            <person name="Kube M."/>
            <person name="Larke N."/>
            <person name="Litvin L."/>
            <person name="Lord A."/>
            <person name="Louie T."/>
            <person name="Marra M."/>
            <person name="Masuy D."/>
            <person name="Matthews K."/>
            <person name="Michaeli S."/>
            <person name="Mottram J.C."/>
            <person name="Muller-Auer S."/>
            <person name="Munden H."/>
            <person name="Nelson S."/>
            <person name="Norbertczak H."/>
            <person name="Oliver K."/>
            <person name="O'neil S."/>
            <person name="Pentony M."/>
            <person name="Pohl T.M."/>
            <person name="Price C."/>
            <person name="Purnelle B."/>
            <person name="Quail M.A."/>
            <person name="Rabbinowitsch E."/>
            <person name="Reinhardt R."/>
            <person name="Rieger M."/>
            <person name="Rinta J."/>
            <person name="Robben J."/>
            <person name="Robertson L."/>
            <person name="Ruiz J.C."/>
            <person name="Rutter S."/>
            <person name="Saunders D."/>
            <person name="Schafer M."/>
            <person name="Schein J."/>
            <person name="Schwartz D.C."/>
            <person name="Seeger K."/>
            <person name="Seyler A."/>
            <person name="Sharp S."/>
            <person name="Shin H."/>
            <person name="Sivam D."/>
            <person name="Squares R."/>
            <person name="Squares S."/>
            <person name="Tosato V."/>
            <person name="Vogt C."/>
            <person name="Volckaert G."/>
            <person name="Wambutt R."/>
            <person name="Warren T."/>
            <person name="Wedler H."/>
            <person name="Woodward J."/>
            <person name="Zhou S."/>
            <person name="Zimmermann W."/>
            <person name="Smith D.F."/>
            <person name="Blackwell J.M."/>
            <person name="Stuart K.D."/>
            <person name="Barrell B."/>
            <person name="Myler P.J."/>
        </authorList>
    </citation>
    <scope>NUCLEOTIDE SEQUENCE [LARGE SCALE GENOMIC DNA]</scope>
    <source>
        <strain evidence="13">MHOM/IL/81/Friedlin</strain>
    </source>
</reference>
<dbReference type="GO" id="GO:0005737">
    <property type="term" value="C:cytoplasm"/>
    <property type="evidence" value="ECO:0000318"/>
    <property type="project" value="GO_Central"/>
</dbReference>
<dbReference type="KEGG" id="lma:LMJF_07_0370"/>
<dbReference type="RefSeq" id="XP_001680942.1">
    <property type="nucleotide sequence ID" value="XM_001680890.1"/>
</dbReference>
<evidence type="ECO:0000256" key="1">
    <source>
        <dbReference type="ARBA" id="ARBA00004496"/>
    </source>
</evidence>
<dbReference type="AlphaFoldDB" id="Q4QIQ6"/>
<dbReference type="VEuPathDB" id="TriTrypDB:LMJFC_070009600"/>
<dbReference type="InterPro" id="IPR002083">
    <property type="entry name" value="MATH/TRAF_dom"/>
</dbReference>
<feature type="zinc finger region" description="TRAF-type" evidence="7">
    <location>
        <begin position="524"/>
        <end position="558"/>
    </location>
</feature>
<keyword evidence="13" id="KW-1185">Reference proteome</keyword>
<dbReference type="InParanoid" id="Q4QIQ6"/>
<dbReference type="PROSITE" id="PS50089">
    <property type="entry name" value="ZF_RING_2"/>
    <property type="match status" value="1"/>
</dbReference>
<evidence type="ECO:0000259" key="11">
    <source>
        <dbReference type="PROSITE" id="PS50145"/>
    </source>
</evidence>
<dbReference type="STRING" id="5664.Q4QIQ6"/>
<dbReference type="VEuPathDB" id="TriTrypDB:LMJLV39_070009800"/>
<feature type="region of interest" description="Disordered" evidence="8">
    <location>
        <begin position="194"/>
        <end position="224"/>
    </location>
</feature>
<dbReference type="GeneID" id="5649194"/>
<dbReference type="PROSITE" id="PS50145">
    <property type="entry name" value="ZF_TRAF"/>
    <property type="match status" value="1"/>
</dbReference>
<feature type="domain" description="RING-type" evidence="9">
    <location>
        <begin position="399"/>
        <end position="439"/>
    </location>
</feature>
<feature type="domain" description="MATH" evidence="10">
    <location>
        <begin position="804"/>
        <end position="918"/>
    </location>
</feature>
<accession>Q4QIQ6</accession>
<dbReference type="SUPFAM" id="SSF49599">
    <property type="entry name" value="TRAF domain-like"/>
    <property type="match status" value="2"/>
</dbReference>
<keyword evidence="4" id="KW-0677">Repeat</keyword>
<evidence type="ECO:0000313" key="13">
    <source>
        <dbReference type="Proteomes" id="UP000000542"/>
    </source>
</evidence>
<keyword evidence="2" id="KW-0963">Cytoplasm</keyword>
<keyword evidence="6 7" id="KW-0862">Zinc</keyword>